<feature type="domain" description="Methyltransferase" evidence="2">
    <location>
        <begin position="33"/>
        <end position="125"/>
    </location>
</feature>
<organism evidence="3 4">
    <name type="scientific">Geobacter hydrogenophilus</name>
    <dbReference type="NCBI Taxonomy" id="40983"/>
    <lineage>
        <taxon>Bacteria</taxon>
        <taxon>Pseudomonadati</taxon>
        <taxon>Thermodesulfobacteriota</taxon>
        <taxon>Desulfuromonadia</taxon>
        <taxon>Geobacterales</taxon>
        <taxon>Geobacteraceae</taxon>
        <taxon>Geobacter</taxon>
    </lineage>
</organism>
<accession>A0A9W6G1R9</accession>
<reference evidence="3" key="1">
    <citation type="submission" date="2022-12" db="EMBL/GenBank/DDBJ databases">
        <title>Reference genome sequencing for broad-spectrum identification of bacterial and archaeal isolates by mass spectrometry.</title>
        <authorList>
            <person name="Sekiguchi Y."/>
            <person name="Tourlousse D.M."/>
        </authorList>
    </citation>
    <scope>NUCLEOTIDE SEQUENCE</scope>
    <source>
        <strain evidence="3">H2</strain>
    </source>
</reference>
<comment type="caution">
    <text evidence="3">The sequence shown here is derived from an EMBL/GenBank/DDBJ whole genome shotgun (WGS) entry which is preliminary data.</text>
</comment>
<dbReference type="AlphaFoldDB" id="A0A9W6G1R9"/>
<dbReference type="PANTHER" id="PTHR43861:SF3">
    <property type="entry name" value="PUTATIVE (AFU_ORTHOLOGUE AFUA_2G14390)-RELATED"/>
    <property type="match status" value="1"/>
</dbReference>
<dbReference type="CDD" id="cd02440">
    <property type="entry name" value="AdoMet_MTases"/>
    <property type="match status" value="1"/>
</dbReference>
<dbReference type="Gene3D" id="3.40.50.150">
    <property type="entry name" value="Vaccinia Virus protein VP39"/>
    <property type="match status" value="1"/>
</dbReference>
<name>A0A9W6G1R9_9BACT</name>
<dbReference type="GO" id="GO:0008168">
    <property type="term" value="F:methyltransferase activity"/>
    <property type="evidence" value="ECO:0007669"/>
    <property type="project" value="UniProtKB-KW"/>
</dbReference>
<gene>
    <name evidence="3" type="ORF">GHYDROH2_22940</name>
</gene>
<dbReference type="EMBL" id="BSDS01000002">
    <property type="protein sequence ID" value="GLI38793.1"/>
    <property type="molecule type" value="Genomic_DNA"/>
</dbReference>
<sequence>MWNERYSQPGFAYGTAPNDFLVSVTDIIPLGKILSLAEGEGRNAVYLASRGYDVVAVDSSGVGMGKAKQFALDCGVTIATVVADLRDFHIAPESWEGIVSIYCHLPSAIRVPLHKSVVNGLKCGGVFVLEAFSLRQIGYGTGGPQSEDMLMSLDALRQELAGLRLIHAVETEREVLEGRHHTGMASIVQIVAVKDDSYPIDSKPSTVLS</sequence>
<protein>
    <submittedName>
        <fullName evidence="3">SAM-dependent methyltransferase</fullName>
    </submittedName>
</protein>
<keyword evidence="1" id="KW-0808">Transferase</keyword>
<dbReference type="PANTHER" id="PTHR43861">
    <property type="entry name" value="TRANS-ACONITATE 2-METHYLTRANSFERASE-RELATED"/>
    <property type="match status" value="1"/>
</dbReference>
<dbReference type="Pfam" id="PF13649">
    <property type="entry name" value="Methyltransf_25"/>
    <property type="match status" value="1"/>
</dbReference>
<dbReference type="SUPFAM" id="SSF53335">
    <property type="entry name" value="S-adenosyl-L-methionine-dependent methyltransferases"/>
    <property type="match status" value="1"/>
</dbReference>
<proteinExistence type="predicted"/>
<keyword evidence="3" id="KW-0489">Methyltransferase</keyword>
<evidence type="ECO:0000256" key="1">
    <source>
        <dbReference type="ARBA" id="ARBA00022679"/>
    </source>
</evidence>
<keyword evidence="4" id="KW-1185">Reference proteome</keyword>
<dbReference type="InterPro" id="IPR041698">
    <property type="entry name" value="Methyltransf_25"/>
</dbReference>
<dbReference type="GO" id="GO:0032259">
    <property type="term" value="P:methylation"/>
    <property type="evidence" value="ECO:0007669"/>
    <property type="project" value="UniProtKB-KW"/>
</dbReference>
<dbReference type="InterPro" id="IPR029063">
    <property type="entry name" value="SAM-dependent_MTases_sf"/>
</dbReference>
<evidence type="ECO:0000313" key="4">
    <source>
        <dbReference type="Proteomes" id="UP001144352"/>
    </source>
</evidence>
<evidence type="ECO:0000259" key="2">
    <source>
        <dbReference type="Pfam" id="PF13649"/>
    </source>
</evidence>
<dbReference type="RefSeq" id="WP_214187594.1">
    <property type="nucleotide sequence ID" value="NZ_BSDS01000002.1"/>
</dbReference>
<evidence type="ECO:0000313" key="3">
    <source>
        <dbReference type="EMBL" id="GLI38793.1"/>
    </source>
</evidence>
<dbReference type="Proteomes" id="UP001144352">
    <property type="component" value="Unassembled WGS sequence"/>
</dbReference>